<organism evidence="2 3">
    <name type="scientific">Xanthobacter autotrophicus</name>
    <dbReference type="NCBI Taxonomy" id="280"/>
    <lineage>
        <taxon>Bacteria</taxon>
        <taxon>Pseudomonadati</taxon>
        <taxon>Pseudomonadota</taxon>
        <taxon>Alphaproteobacteria</taxon>
        <taxon>Hyphomicrobiales</taxon>
        <taxon>Xanthobacteraceae</taxon>
        <taxon>Xanthobacter</taxon>
    </lineage>
</organism>
<dbReference type="Proteomes" id="UP000305131">
    <property type="component" value="Unassembled WGS sequence"/>
</dbReference>
<dbReference type="InterPro" id="IPR011009">
    <property type="entry name" value="Kinase-like_dom_sf"/>
</dbReference>
<dbReference type="InterPro" id="IPR002575">
    <property type="entry name" value="Aminoglycoside_PTrfase"/>
</dbReference>
<evidence type="ECO:0000259" key="1">
    <source>
        <dbReference type="Pfam" id="PF01636"/>
    </source>
</evidence>
<dbReference type="Pfam" id="PF13671">
    <property type="entry name" value="AAA_33"/>
    <property type="match status" value="1"/>
</dbReference>
<dbReference type="OrthoDB" id="9810277at2"/>
<proteinExistence type="predicted"/>
<dbReference type="PANTHER" id="PTHR43883">
    <property type="entry name" value="SLR0207 PROTEIN"/>
    <property type="match status" value="1"/>
</dbReference>
<dbReference type="Pfam" id="PF01636">
    <property type="entry name" value="APH"/>
    <property type="match status" value="1"/>
</dbReference>
<accession>A0A6C1KN66</accession>
<dbReference type="RefSeq" id="WP_138401658.1">
    <property type="nucleotide sequence ID" value="NZ_JBAFVI010000014.1"/>
</dbReference>
<comment type="caution">
    <text evidence="2">The sequence shown here is derived from an EMBL/GenBank/DDBJ whole genome shotgun (WGS) entry which is preliminary data.</text>
</comment>
<protein>
    <submittedName>
        <fullName evidence="2">Aminoglycoside phosphotransferase</fullName>
    </submittedName>
</protein>
<dbReference type="Gene3D" id="3.90.1200.10">
    <property type="match status" value="1"/>
</dbReference>
<evidence type="ECO:0000313" key="3">
    <source>
        <dbReference type="Proteomes" id="UP000305131"/>
    </source>
</evidence>
<reference evidence="2 3" key="1">
    <citation type="submission" date="2019-05" db="EMBL/GenBank/DDBJ databases">
        <authorList>
            <person name="Zhou X."/>
        </authorList>
    </citation>
    <scope>NUCLEOTIDE SEQUENCE [LARGE SCALE GENOMIC DNA]</scope>
    <source>
        <strain evidence="2 3">DSM 432</strain>
    </source>
</reference>
<feature type="domain" description="Aminoglycoside phosphotransferase" evidence="1">
    <location>
        <begin position="103"/>
        <end position="282"/>
    </location>
</feature>
<dbReference type="EMBL" id="VAUP01000042">
    <property type="protein sequence ID" value="TLX40746.1"/>
    <property type="molecule type" value="Genomic_DNA"/>
</dbReference>
<dbReference type="GO" id="GO:0016740">
    <property type="term" value="F:transferase activity"/>
    <property type="evidence" value="ECO:0007669"/>
    <property type="project" value="UniProtKB-KW"/>
</dbReference>
<dbReference type="InterPro" id="IPR027417">
    <property type="entry name" value="P-loop_NTPase"/>
</dbReference>
<dbReference type="PANTHER" id="PTHR43883:SF1">
    <property type="entry name" value="GLUCONOKINASE"/>
    <property type="match status" value="1"/>
</dbReference>
<gene>
    <name evidence="2" type="ORF">FBQ73_22125</name>
</gene>
<dbReference type="InterPro" id="IPR052732">
    <property type="entry name" value="Cell-binding_unc_protein"/>
</dbReference>
<dbReference type="SUPFAM" id="SSF52540">
    <property type="entry name" value="P-loop containing nucleoside triphosphate hydrolases"/>
    <property type="match status" value="1"/>
</dbReference>
<dbReference type="AlphaFoldDB" id="A0A6C1KN66"/>
<sequence>MTAPTDPPAPPAAPDHVVGDQSAVFALLEDPATHGIAEKVVRIDTHGAAVFLAGPFAYKVKRAVFFPFMDFSTLQKRHAACEAEVAISGAGAPGLYLGVVPIVRTARGLALGGAGEAVEHAVKMRRFDTGLTLDKVAERGELSPDLVKALAAAVVAAHAAAPVRRGFDTASRLASYLADNTSEFSARPELFPPEEVARLARLSEDALAGIVPLLNARSEAGFVRRCHGDMHLRNIVLLDGKPVLFDAIEFNDDIATCDVLYDLAFLIMDLWQRGLRDAANAILNRCLWASADDEVDGLAALPFFLSLRAGIRAKVEAAGLGHLAGERKAEGETRVRAAFAQALAFLDSSRAETSAPPLLNDATMPEARPGRPCLWAVGGLSGSGKSTWAARMAPALGRAPGAVILRSDIERKRLSGVAETQKLPPEAYTPEATQQVYARLRTLAARVLATGHSVIVDAVHARPDERDAIAQVARVAGADFQGWWLEDSEGELIRRVEARTGDASDADAAVVRRQLAYDLGDISWTRARAFSTAPLAAQPSDPHP</sequence>
<evidence type="ECO:0000313" key="2">
    <source>
        <dbReference type="EMBL" id="TLX40746.1"/>
    </source>
</evidence>
<dbReference type="GeneID" id="95776157"/>
<dbReference type="Gene3D" id="3.40.50.300">
    <property type="entry name" value="P-loop containing nucleotide triphosphate hydrolases"/>
    <property type="match status" value="1"/>
</dbReference>
<name>A0A6C1KN66_XANAU</name>
<keyword evidence="2" id="KW-0808">Transferase</keyword>
<dbReference type="SUPFAM" id="SSF56112">
    <property type="entry name" value="Protein kinase-like (PK-like)"/>
    <property type="match status" value="1"/>
</dbReference>